<evidence type="ECO:0000313" key="1">
    <source>
        <dbReference type="EMBL" id="GAA5501013.1"/>
    </source>
</evidence>
<evidence type="ECO:0000313" key="2">
    <source>
        <dbReference type="Proteomes" id="UP001458946"/>
    </source>
</evidence>
<sequence length="645" mass="71436">MILPKLLHRHFQHHPLVTELQRDVHRISQKLLGKTTFNTLTEDPTALHDQQRLEITVLCAHALLLGLQLEDDSPEAECCALCLDLAVTLTHHLTTRAARVMPLLILDYIARAAYVTRFGAPLLDEEIMQVAALLVQRAATVHLALPPAWQSGGLADLLRQPTEQVFNQTAGLAELLDLPVDVEHEERAAALRDLYRRTPQAAGQFAALLLLAVAGRGVRSVPTLDLLDDAVWVLLLQKDLEREEQTPPQYAALQEHFKALHAELERPRLPSLRGPQVIAKRERELIVMRAVAALRLLRYQHLGRMHVEALANELMLYSLFERLDAELERGITLPDAPPIKAELIIATLLALSKTHRSPGGHLPVIVELAAQMCGVDPLWGWALNMASPRSAAATLPESVHLLCLALELLRYADVPMWTEVKPLAYRLISRFAGHMFAAARQAGLSFPEHRFLETYFSQFGVLPARTEQHHELLSGHEQLSALLASLVEARQVISEETPPIAAQSQEEGFEGQPVTLDLPPAHVMQAAQLLEGCRVVLIGGQPSPERHAALTTSLKLADLDWLDTELYAHGLHAASHIKPNTDLVILAIRWMGHAHNGLRDVARARGVPCVMHPSGLNPSSVAYQVLQQASEQLRRQNQGGVMLRV</sequence>
<reference evidence="1 2" key="1">
    <citation type="submission" date="2024-02" db="EMBL/GenBank/DDBJ databases">
        <title>Deinococcus xinjiangensis NBRC 107630.</title>
        <authorList>
            <person name="Ichikawa N."/>
            <person name="Katano-Makiyama Y."/>
            <person name="Hidaka K."/>
        </authorList>
    </citation>
    <scope>NUCLEOTIDE SEQUENCE [LARGE SCALE GENOMIC DNA]</scope>
    <source>
        <strain evidence="1 2">NBRC 107630</strain>
    </source>
</reference>
<name>A0ABP9V6V6_9DEIO</name>
<comment type="caution">
    <text evidence="1">The sequence shown here is derived from an EMBL/GenBank/DDBJ whole genome shotgun (WGS) entry which is preliminary data.</text>
</comment>
<protein>
    <recommendedName>
        <fullName evidence="3">DUF2325 domain-containing protein</fullName>
    </recommendedName>
</protein>
<dbReference type="Proteomes" id="UP001458946">
    <property type="component" value="Unassembled WGS sequence"/>
</dbReference>
<dbReference type="EMBL" id="BAABRN010000006">
    <property type="protein sequence ID" value="GAA5501013.1"/>
    <property type="molecule type" value="Genomic_DNA"/>
</dbReference>
<gene>
    <name evidence="1" type="ORF">Dxin01_00744</name>
</gene>
<evidence type="ECO:0008006" key="3">
    <source>
        <dbReference type="Google" id="ProtNLM"/>
    </source>
</evidence>
<accession>A0ABP9V6V6</accession>
<keyword evidence="2" id="KW-1185">Reference proteome</keyword>
<proteinExistence type="predicted"/>
<organism evidence="1 2">
    <name type="scientific">Deinococcus xinjiangensis</name>
    <dbReference type="NCBI Taxonomy" id="457454"/>
    <lineage>
        <taxon>Bacteria</taxon>
        <taxon>Thermotogati</taxon>
        <taxon>Deinococcota</taxon>
        <taxon>Deinococci</taxon>
        <taxon>Deinococcales</taxon>
        <taxon>Deinococcaceae</taxon>
        <taxon>Deinococcus</taxon>
    </lineage>
</organism>
<dbReference type="RefSeq" id="WP_353540987.1">
    <property type="nucleotide sequence ID" value="NZ_BAABRN010000006.1"/>
</dbReference>